<dbReference type="EMBL" id="RQJO01000007">
    <property type="protein sequence ID" value="RRB06306.1"/>
    <property type="molecule type" value="Genomic_DNA"/>
</dbReference>
<keyword evidence="2" id="KW-1185">Reference proteome</keyword>
<reference evidence="1 2" key="1">
    <citation type="submission" date="2018-11" db="EMBL/GenBank/DDBJ databases">
        <authorList>
            <person name="Zhou Z."/>
            <person name="Wang G."/>
        </authorList>
    </citation>
    <scope>NUCLEOTIDE SEQUENCE [LARGE SCALE GENOMIC DNA]</scope>
    <source>
        <strain evidence="1 2">KCTC52004</strain>
    </source>
</reference>
<dbReference type="Proteomes" id="UP000271925">
    <property type="component" value="Unassembled WGS sequence"/>
</dbReference>
<name>A0A3P1BZL2_9BACT</name>
<comment type="caution">
    <text evidence="1">The sequence shown here is derived from an EMBL/GenBank/DDBJ whole genome shotgun (WGS) entry which is preliminary data.</text>
</comment>
<evidence type="ECO:0008006" key="3">
    <source>
        <dbReference type="Google" id="ProtNLM"/>
    </source>
</evidence>
<evidence type="ECO:0000313" key="2">
    <source>
        <dbReference type="Proteomes" id="UP000271925"/>
    </source>
</evidence>
<gene>
    <name evidence="1" type="ORF">EHT25_00425</name>
</gene>
<accession>A0A3P1BZL2</accession>
<dbReference type="AlphaFoldDB" id="A0A3P1BZL2"/>
<proteinExistence type="predicted"/>
<sequence>MQGQLEKEIRASWEPSLTTFKKLKEKYLLYR</sequence>
<evidence type="ECO:0000313" key="1">
    <source>
        <dbReference type="EMBL" id="RRB06306.1"/>
    </source>
</evidence>
<organism evidence="1 2">
    <name type="scientific">Larkinella rosea</name>
    <dbReference type="NCBI Taxonomy" id="2025312"/>
    <lineage>
        <taxon>Bacteria</taxon>
        <taxon>Pseudomonadati</taxon>
        <taxon>Bacteroidota</taxon>
        <taxon>Cytophagia</taxon>
        <taxon>Cytophagales</taxon>
        <taxon>Spirosomataceae</taxon>
        <taxon>Larkinella</taxon>
    </lineage>
</organism>
<protein>
    <recommendedName>
        <fullName evidence="3">DUF1343 domain-containing protein</fullName>
    </recommendedName>
</protein>